<accession>F8F5M1</accession>
<keyword evidence="2" id="KW-0378">Hydrolase</keyword>
<dbReference type="AlphaFoldDB" id="F8F5M1"/>
<dbReference type="Gene3D" id="2.60.40.10">
    <property type="entry name" value="Immunoglobulins"/>
    <property type="match status" value="1"/>
</dbReference>
<sequence length="353" mass="41037">MKPYFPARGEHGVKFVYEAEEDVRCVAVAGTFNSWDAARHRMARRENHTWELELKLPEGRHLYKIVVNDSEWILDPLNPNVSEDGQHNSSITVTEQGDVLIRTSDITEQAPGILYERFHSLDSPEWIRRAVIYQLHISAFTEGGFIGLADKLDYLQQLGVNTLWIMPFQEVGVEKRIGSFGDPYAVRDYYSIDSRFGTSDELQAFIAKAHEYGMRVILDWVMNRGSVDHILTRSHPDYFTRNENNEVYYEVPNRDYFAGLNFENEEMRAYIIEAMTYWVTRFDFDGFRLDDSDITPMNFLAQIRQALLKVKADIALISQSYDEYHHLECCDLTYDGSLRLTIKDLAERKITRG</sequence>
<organism evidence="2 3">
    <name type="scientific">Paenibacillus mucilaginosus (strain KNP414)</name>
    <dbReference type="NCBI Taxonomy" id="1036673"/>
    <lineage>
        <taxon>Bacteria</taxon>
        <taxon>Bacillati</taxon>
        <taxon>Bacillota</taxon>
        <taxon>Bacilli</taxon>
        <taxon>Bacillales</taxon>
        <taxon>Paenibacillaceae</taxon>
        <taxon>Paenibacillus</taxon>
    </lineage>
</organism>
<dbReference type="SUPFAM" id="SSF51445">
    <property type="entry name" value="(Trans)glycosidases"/>
    <property type="match status" value="1"/>
</dbReference>
<dbReference type="SMART" id="SM00642">
    <property type="entry name" value="Aamy"/>
    <property type="match status" value="1"/>
</dbReference>
<dbReference type="HOGENOM" id="CLU_784906_0_0_9"/>
<feature type="domain" description="Glycosyl hydrolase family 13 catalytic" evidence="1">
    <location>
        <begin position="134"/>
        <end position="348"/>
    </location>
</feature>
<dbReference type="RefSeq" id="WP_013916355.1">
    <property type="nucleotide sequence ID" value="NC_015690.1"/>
</dbReference>
<evidence type="ECO:0000313" key="3">
    <source>
        <dbReference type="Proteomes" id="UP000006620"/>
    </source>
</evidence>
<proteinExistence type="predicted"/>
<dbReference type="Pfam" id="PF00128">
    <property type="entry name" value="Alpha-amylase"/>
    <property type="match status" value="1"/>
</dbReference>
<dbReference type="EMBL" id="CP002869">
    <property type="protein sequence ID" value="AEI41194.1"/>
    <property type="molecule type" value="Genomic_DNA"/>
</dbReference>
<dbReference type="InterPro" id="IPR006047">
    <property type="entry name" value="GH13_cat_dom"/>
</dbReference>
<keyword evidence="2" id="KW-0326">Glycosidase</keyword>
<dbReference type="PANTHER" id="PTHR10357">
    <property type="entry name" value="ALPHA-AMYLASE FAMILY MEMBER"/>
    <property type="match status" value="1"/>
</dbReference>
<reference evidence="3" key="1">
    <citation type="submission" date="2011-06" db="EMBL/GenBank/DDBJ databases">
        <title>Complete genome sequence of Paenibacillus mucilaginosus KNP414.</title>
        <authorList>
            <person name="Wang J."/>
            <person name="Hu S."/>
            <person name="Hu X."/>
            <person name="Zhang B."/>
            <person name="Dong D."/>
            <person name="Zhang S."/>
            <person name="Zhao K."/>
            <person name="Wu D."/>
        </authorList>
    </citation>
    <scope>NUCLEOTIDE SEQUENCE [LARGE SCALE GENOMIC DNA]</scope>
    <source>
        <strain evidence="3">KNP414</strain>
    </source>
</reference>
<evidence type="ECO:0000259" key="1">
    <source>
        <dbReference type="SMART" id="SM00642"/>
    </source>
</evidence>
<protein>
    <submittedName>
        <fullName evidence="2">Glycosidase</fullName>
    </submittedName>
</protein>
<dbReference type="Pfam" id="PF16561">
    <property type="entry name" value="AMPK1_CBM"/>
    <property type="match status" value="1"/>
</dbReference>
<reference evidence="2 3" key="2">
    <citation type="journal article" date="2013" name="Genome Announc.">
        <title>Genome Sequence of Growth-Improving Paenibacillus mucilaginosus Strain KNP414.</title>
        <authorList>
            <person name="Lu J.J."/>
            <person name="Wang J.F."/>
            <person name="Hu X.F."/>
        </authorList>
    </citation>
    <scope>NUCLEOTIDE SEQUENCE [LARGE SCALE GENOMIC DNA]</scope>
    <source>
        <strain evidence="2 3">KNP414</strain>
    </source>
</reference>
<dbReference type="InterPro" id="IPR017853">
    <property type="entry name" value="GH"/>
</dbReference>
<evidence type="ECO:0000313" key="2">
    <source>
        <dbReference type="EMBL" id="AEI41194.1"/>
    </source>
</evidence>
<dbReference type="GO" id="GO:0016798">
    <property type="term" value="F:hydrolase activity, acting on glycosyl bonds"/>
    <property type="evidence" value="ECO:0007669"/>
    <property type="project" value="UniProtKB-KW"/>
</dbReference>
<name>F8F5M1_PAEMK</name>
<dbReference type="Proteomes" id="UP000006620">
    <property type="component" value="Chromosome"/>
</dbReference>
<dbReference type="InterPro" id="IPR032640">
    <property type="entry name" value="AMPK1_CBM"/>
</dbReference>
<dbReference type="InterPro" id="IPR013783">
    <property type="entry name" value="Ig-like_fold"/>
</dbReference>
<dbReference type="GO" id="GO:0005975">
    <property type="term" value="P:carbohydrate metabolic process"/>
    <property type="evidence" value="ECO:0007669"/>
    <property type="project" value="InterPro"/>
</dbReference>
<gene>
    <name evidence="2" type="ordered locus">KNP414_02633</name>
</gene>
<dbReference type="PATRIC" id="fig|1036673.3.peg.2392"/>
<dbReference type="Gene3D" id="3.20.20.80">
    <property type="entry name" value="Glycosidases"/>
    <property type="match status" value="1"/>
</dbReference>
<dbReference type="KEGG" id="pms:KNP414_02633"/>